<dbReference type="EC" id="1.6.5.11" evidence="9"/>
<dbReference type="GO" id="GO:0048039">
    <property type="term" value="F:ubiquinone binding"/>
    <property type="evidence" value="ECO:0007669"/>
    <property type="project" value="TreeGrafter"/>
</dbReference>
<dbReference type="NCBIfam" id="TIGR01972">
    <property type="entry name" value="NDH_I_M"/>
    <property type="match status" value="1"/>
</dbReference>
<dbReference type="OrthoDB" id="9768329at2"/>
<evidence type="ECO:0000313" key="9">
    <source>
        <dbReference type="EMBL" id="TNU73779.1"/>
    </source>
</evidence>
<comment type="similarity">
    <text evidence="2">Belongs to the complex I subunit 4 family.</text>
</comment>
<dbReference type="PANTHER" id="PTHR43507">
    <property type="entry name" value="NADH-UBIQUINONE OXIDOREDUCTASE CHAIN 4"/>
    <property type="match status" value="1"/>
</dbReference>
<dbReference type="EMBL" id="VENP01000033">
    <property type="protein sequence ID" value="TNU73779.1"/>
    <property type="molecule type" value="Genomic_DNA"/>
</dbReference>
<feature type="transmembrane region" description="Helical" evidence="7">
    <location>
        <begin position="222"/>
        <end position="241"/>
    </location>
</feature>
<evidence type="ECO:0000256" key="7">
    <source>
        <dbReference type="SAM" id="Phobius"/>
    </source>
</evidence>
<dbReference type="InterPro" id="IPR010227">
    <property type="entry name" value="NADH_Q_OxRdtase_chainM/4"/>
</dbReference>
<dbReference type="GO" id="GO:0012505">
    <property type="term" value="C:endomembrane system"/>
    <property type="evidence" value="ECO:0007669"/>
    <property type="project" value="UniProtKB-SubCell"/>
</dbReference>
<dbReference type="AlphaFoldDB" id="A0A5C5BBC5"/>
<evidence type="ECO:0000313" key="10">
    <source>
        <dbReference type="Proteomes" id="UP000313849"/>
    </source>
</evidence>
<dbReference type="InterPro" id="IPR003918">
    <property type="entry name" value="NADH_UbQ_OxRdtase"/>
</dbReference>
<feature type="transmembrane region" description="Helical" evidence="7">
    <location>
        <begin position="34"/>
        <end position="53"/>
    </location>
</feature>
<keyword evidence="9" id="KW-0560">Oxidoreductase</keyword>
<dbReference type="NCBIfam" id="NF004500">
    <property type="entry name" value="PRK05846.1-4"/>
    <property type="match status" value="1"/>
</dbReference>
<evidence type="ECO:0000256" key="6">
    <source>
        <dbReference type="RuleBase" id="RU000320"/>
    </source>
</evidence>
<evidence type="ECO:0000256" key="3">
    <source>
        <dbReference type="ARBA" id="ARBA00022692"/>
    </source>
</evidence>
<dbReference type="GO" id="GO:0008137">
    <property type="term" value="F:NADH dehydrogenase (ubiquinone) activity"/>
    <property type="evidence" value="ECO:0007669"/>
    <property type="project" value="InterPro"/>
</dbReference>
<organism evidence="9 10">
    <name type="scientific">Miniimonas arenae</name>
    <dbReference type="NCBI Taxonomy" id="676201"/>
    <lineage>
        <taxon>Bacteria</taxon>
        <taxon>Bacillati</taxon>
        <taxon>Actinomycetota</taxon>
        <taxon>Actinomycetes</taxon>
        <taxon>Micrococcales</taxon>
        <taxon>Beutenbergiaceae</taxon>
        <taxon>Miniimonas</taxon>
    </lineage>
</organism>
<evidence type="ECO:0000256" key="5">
    <source>
        <dbReference type="ARBA" id="ARBA00023136"/>
    </source>
</evidence>
<evidence type="ECO:0000259" key="8">
    <source>
        <dbReference type="Pfam" id="PF00361"/>
    </source>
</evidence>
<dbReference type="PANTHER" id="PTHR43507:SF1">
    <property type="entry name" value="NADH-UBIQUINONE OXIDOREDUCTASE CHAIN 4"/>
    <property type="match status" value="1"/>
</dbReference>
<name>A0A5C5BBC5_9MICO</name>
<dbReference type="GO" id="GO:0003954">
    <property type="term" value="F:NADH dehydrogenase activity"/>
    <property type="evidence" value="ECO:0007669"/>
    <property type="project" value="TreeGrafter"/>
</dbReference>
<feature type="transmembrane region" description="Helical" evidence="7">
    <location>
        <begin position="180"/>
        <end position="202"/>
    </location>
</feature>
<dbReference type="Pfam" id="PF00361">
    <property type="entry name" value="Proton_antipo_M"/>
    <property type="match status" value="1"/>
</dbReference>
<dbReference type="PRINTS" id="PR01437">
    <property type="entry name" value="NUOXDRDTASE4"/>
</dbReference>
<evidence type="ECO:0000256" key="2">
    <source>
        <dbReference type="ARBA" id="ARBA00009025"/>
    </source>
</evidence>
<feature type="transmembrane region" description="Helical" evidence="7">
    <location>
        <begin position="6"/>
        <end position="27"/>
    </location>
</feature>
<feature type="transmembrane region" description="Helical" evidence="7">
    <location>
        <begin position="422"/>
        <end position="444"/>
    </location>
</feature>
<feature type="transmembrane region" description="Helical" evidence="7">
    <location>
        <begin position="289"/>
        <end position="311"/>
    </location>
</feature>
<keyword evidence="4 7" id="KW-1133">Transmembrane helix</keyword>
<evidence type="ECO:0000256" key="4">
    <source>
        <dbReference type="ARBA" id="ARBA00022989"/>
    </source>
</evidence>
<feature type="transmembrane region" description="Helical" evidence="7">
    <location>
        <begin position="318"/>
        <end position="340"/>
    </location>
</feature>
<feature type="transmembrane region" description="Helical" evidence="7">
    <location>
        <begin position="474"/>
        <end position="494"/>
    </location>
</feature>
<dbReference type="InterPro" id="IPR001750">
    <property type="entry name" value="ND/Mrp_TM"/>
</dbReference>
<feature type="transmembrane region" description="Helical" evidence="7">
    <location>
        <begin position="73"/>
        <end position="103"/>
    </location>
</feature>
<feature type="transmembrane region" description="Helical" evidence="7">
    <location>
        <begin position="124"/>
        <end position="142"/>
    </location>
</feature>
<proteinExistence type="inferred from homology"/>
<dbReference type="GO" id="GO:0016020">
    <property type="term" value="C:membrane"/>
    <property type="evidence" value="ECO:0007669"/>
    <property type="project" value="UniProtKB-SubCell"/>
</dbReference>
<keyword evidence="10" id="KW-1185">Reference proteome</keyword>
<feature type="transmembrane region" description="Helical" evidence="7">
    <location>
        <begin position="148"/>
        <end position="168"/>
    </location>
</feature>
<protein>
    <submittedName>
        <fullName evidence="9">NADH-quinone oxidoreductase subunit M</fullName>
        <ecNumber evidence="9">1.6.5.11</ecNumber>
    </submittedName>
</protein>
<dbReference type="GO" id="GO:0015990">
    <property type="term" value="P:electron transport coupled proton transport"/>
    <property type="evidence" value="ECO:0007669"/>
    <property type="project" value="TreeGrafter"/>
</dbReference>
<dbReference type="Proteomes" id="UP000313849">
    <property type="component" value="Unassembled WGS sequence"/>
</dbReference>
<evidence type="ECO:0000256" key="1">
    <source>
        <dbReference type="ARBA" id="ARBA00004127"/>
    </source>
</evidence>
<sequence>MNSLPWITILIVLPLLASAVLWLVPGLHRVARPYGLVVSLVTLGLAVAMATGFDTGTAGYQLTETHAWIPALGVSYAVGLNGLGLVMVLLAVGLVPVVLAADWHAADDPAEREDEDAAYVARRRATFVALVLALTSLMVAVFAARDLFLFYVVFEVMLLPVYFLIGMFGGPQRRAAAVKFLLYSLAGGLVMLAGVVVTYLHGPRGDQGFLLDSLAGAVTDPVTQRWLFAAFFIAFAVKAPMWPVHTWLPDATAQGTPGTSTLLVGVLDKVGTFGMLALCLPLFPDAARWAAPGIVVLAIVSLLYGALVAMGQQDLMRFVAFTSVSHFGFIVLGIFVGSQVAMTGAMFYMVAHGLSIAGLFLLAGYLERRGGSRRIDAYGGMQRLTPVLAGLFLVAGLASIALPGLSGFIGEYLVLLGSFQSSIPAAVVATLGVVLAALYFLLVYQRVFTGEPRASLREARDAGTLRDLTARERWTMVPVVVAMVVLGVLPGPVLDLLTPISQVLAMGGVQ</sequence>
<gene>
    <name evidence="9" type="ORF">FH969_09590</name>
</gene>
<keyword evidence="3 6" id="KW-0812">Transmembrane</keyword>
<feature type="domain" description="NADH:quinone oxidoreductase/Mrp antiporter transmembrane" evidence="8">
    <location>
        <begin position="144"/>
        <end position="434"/>
    </location>
</feature>
<dbReference type="GO" id="GO:0042773">
    <property type="term" value="P:ATP synthesis coupled electron transport"/>
    <property type="evidence" value="ECO:0007669"/>
    <property type="project" value="InterPro"/>
</dbReference>
<accession>A0A5C5BBC5</accession>
<keyword evidence="5 7" id="KW-0472">Membrane</keyword>
<feature type="transmembrane region" description="Helical" evidence="7">
    <location>
        <begin position="262"/>
        <end position="283"/>
    </location>
</feature>
<feature type="transmembrane region" description="Helical" evidence="7">
    <location>
        <begin position="346"/>
        <end position="366"/>
    </location>
</feature>
<comment type="caution">
    <text evidence="9">The sequence shown here is derived from an EMBL/GenBank/DDBJ whole genome shotgun (WGS) entry which is preliminary data.</text>
</comment>
<feature type="transmembrane region" description="Helical" evidence="7">
    <location>
        <begin position="387"/>
        <end position="410"/>
    </location>
</feature>
<reference evidence="9 10" key="1">
    <citation type="submission" date="2019-06" db="EMBL/GenBank/DDBJ databases">
        <title>Draft genome sequence of Miniimonas arenae KCTC 19750T isolated from sea sand.</title>
        <authorList>
            <person name="Park S.-J."/>
        </authorList>
    </citation>
    <scope>NUCLEOTIDE SEQUENCE [LARGE SCALE GENOMIC DNA]</scope>
    <source>
        <strain evidence="9 10">KCTC 19750</strain>
    </source>
</reference>
<dbReference type="RefSeq" id="WP_139987082.1">
    <property type="nucleotide sequence ID" value="NZ_VENP01000033.1"/>
</dbReference>
<comment type="subcellular location">
    <subcellularLocation>
        <location evidence="1">Endomembrane system</location>
        <topology evidence="1">Multi-pass membrane protein</topology>
    </subcellularLocation>
    <subcellularLocation>
        <location evidence="6">Membrane</location>
        <topology evidence="6">Multi-pass membrane protein</topology>
    </subcellularLocation>
</comment>